<sequence>MPNLSVLTTSSDDYYQQRISPQPAFSSNLFPQLLEPENLHRAWRQVKANKGASGIDGMTIEAFPRWMQQGGWQQCKSQLERGEYQPSAVRRVEIDKPDGGKRKLGIPTVIDRVIQQAIAQILTPLFDPYFSVNSFGFRPNRNAQQAVLQVRNIIKQKRKFAVDVDLSKFFDRVNHDLLMTQLRSKVQDKRLLALIGKYLRGHCCK</sequence>
<evidence type="ECO:0000259" key="2">
    <source>
        <dbReference type="Pfam" id="PF00078"/>
    </source>
</evidence>
<dbReference type="PANTHER" id="PTHR34047:SF8">
    <property type="entry name" value="PROTEIN YKFC"/>
    <property type="match status" value="1"/>
</dbReference>
<dbReference type="CDD" id="cd01651">
    <property type="entry name" value="RT_G2_intron"/>
    <property type="match status" value="1"/>
</dbReference>
<reference evidence="3" key="1">
    <citation type="submission" date="2018-10" db="EMBL/GenBank/DDBJ databases">
        <authorList>
            <person name="Zhou D."/>
        </authorList>
    </citation>
    <scope>NUCLEOTIDE SEQUENCE</scope>
    <source>
        <strain evidence="3">A1966</strain>
        <plasmid evidence="3">pA1966-IMP</plasmid>
    </source>
</reference>
<keyword evidence="3" id="KW-0808">Transferase</keyword>
<dbReference type="InterPro" id="IPR000477">
    <property type="entry name" value="RT_dom"/>
</dbReference>
<dbReference type="SUPFAM" id="SSF56672">
    <property type="entry name" value="DNA/RNA polymerases"/>
    <property type="match status" value="1"/>
</dbReference>
<dbReference type="GO" id="GO:0003964">
    <property type="term" value="F:RNA-directed DNA polymerase activity"/>
    <property type="evidence" value="ECO:0007669"/>
    <property type="project" value="UniProtKB-KW"/>
</dbReference>
<dbReference type="InterPro" id="IPR051083">
    <property type="entry name" value="GrpII_Intron_Splice-Mob/Def"/>
</dbReference>
<feature type="domain" description="Reverse transcriptase" evidence="2">
    <location>
        <begin position="94"/>
        <end position="185"/>
    </location>
</feature>
<proteinExistence type="inferred from homology"/>
<dbReference type="AlphaFoldDB" id="A0A4P8WG15"/>
<evidence type="ECO:0000256" key="1">
    <source>
        <dbReference type="ARBA" id="ARBA00034120"/>
    </source>
</evidence>
<dbReference type="InterPro" id="IPR043502">
    <property type="entry name" value="DNA/RNA_pol_sf"/>
</dbReference>
<dbReference type="EMBL" id="MK036889">
    <property type="protein sequence ID" value="QCS39752.1"/>
    <property type="molecule type" value="Genomic_DNA"/>
</dbReference>
<keyword evidence="3" id="KW-0695">RNA-directed DNA polymerase</keyword>
<protein>
    <submittedName>
        <fullName evidence="3">Retron-type RNA-directed DNA polymerase</fullName>
        <ecNumber evidence="3">2.7.7.49</ecNumber>
    </submittedName>
</protein>
<evidence type="ECO:0000313" key="3">
    <source>
        <dbReference type="EMBL" id="QCS39752.1"/>
    </source>
</evidence>
<dbReference type="Pfam" id="PF00078">
    <property type="entry name" value="RVT_1"/>
    <property type="match status" value="1"/>
</dbReference>
<keyword evidence="3" id="KW-0614">Plasmid</keyword>
<name>A0A4P8WG15_KLEPN</name>
<accession>A0A4P8WG15</accession>
<organism evidence="3">
    <name type="scientific">Klebsiella pneumoniae</name>
    <dbReference type="NCBI Taxonomy" id="573"/>
    <lineage>
        <taxon>Bacteria</taxon>
        <taxon>Pseudomonadati</taxon>
        <taxon>Pseudomonadota</taxon>
        <taxon>Gammaproteobacteria</taxon>
        <taxon>Enterobacterales</taxon>
        <taxon>Enterobacteriaceae</taxon>
        <taxon>Klebsiella/Raoultella group</taxon>
        <taxon>Klebsiella</taxon>
        <taxon>Klebsiella pneumoniae complex</taxon>
    </lineage>
</organism>
<keyword evidence="3" id="KW-0548">Nucleotidyltransferase</keyword>
<comment type="similarity">
    <text evidence="1">Belongs to the bacterial reverse transcriptase family.</text>
</comment>
<dbReference type="EC" id="2.7.7.49" evidence="3"/>
<geneLocation type="plasmid" evidence="3">
    <name>pA1966-IMP</name>
</geneLocation>
<dbReference type="PANTHER" id="PTHR34047">
    <property type="entry name" value="NUCLEAR INTRON MATURASE 1, MITOCHONDRIAL-RELATED"/>
    <property type="match status" value="1"/>
</dbReference>